<feature type="domain" description="Serine aminopeptidase S33" evidence="1">
    <location>
        <begin position="96"/>
        <end position="221"/>
    </location>
</feature>
<dbReference type="Gene3D" id="3.40.50.1820">
    <property type="entry name" value="alpha/beta hydrolase"/>
    <property type="match status" value="1"/>
</dbReference>
<dbReference type="AlphaFoldDB" id="A0A6J3LYW7"/>
<evidence type="ECO:0000313" key="2">
    <source>
        <dbReference type="Proteomes" id="UP000504637"/>
    </source>
</evidence>
<keyword evidence="2" id="KW-1185">Reference proteome</keyword>
<sequence>MTSSSPFVIGEHVFPGQHIRGYPSALAGSQEDIVLLHAKSYTPHEVASQAVKGDLTIIAFHANGYHKETYEPYLEQLYHVLKDKHGLTIGSIWFADQAAQGASAVLNDEVLGNDPHCFDHSRDVIHMVNTFRAHMRRPLFAIGHSMGSSQAVATASMHERLFESLVLIDSPISRSWAPTMPAMMKAILRKKDTFSSRAEAEAYIRKDPIYRKWQPEAVQRYIDTALHIVLDPEAKEVVKLNTPPAAEALTLGRPNPEWVAVGQPVSEAQRYTHPDVDPQAPLTGPIYNPGTCQAWRLLATLRPTVLYLLGESSRICAPEEIAERTRITGTEPGGSGGVSAGKVKVVSLKGGHFLPMTNIAETAHATAQWLEEQVASWREQEVGFMRRWRDKSRQEKQALEPKVEKMLKEWNGKAWVRTDSTTSKL</sequence>
<gene>
    <name evidence="3" type="ORF">K489DRAFT_382425</name>
</gene>
<evidence type="ECO:0000313" key="3">
    <source>
        <dbReference type="RefSeq" id="XP_033457520.1"/>
    </source>
</evidence>
<dbReference type="OrthoDB" id="94039at2759"/>
<organism evidence="3">
    <name type="scientific">Dissoconium aciculare CBS 342.82</name>
    <dbReference type="NCBI Taxonomy" id="1314786"/>
    <lineage>
        <taxon>Eukaryota</taxon>
        <taxon>Fungi</taxon>
        <taxon>Dikarya</taxon>
        <taxon>Ascomycota</taxon>
        <taxon>Pezizomycotina</taxon>
        <taxon>Dothideomycetes</taxon>
        <taxon>Dothideomycetidae</taxon>
        <taxon>Mycosphaerellales</taxon>
        <taxon>Dissoconiaceae</taxon>
        <taxon>Dissoconium</taxon>
    </lineage>
</organism>
<dbReference type="InterPro" id="IPR022742">
    <property type="entry name" value="Hydrolase_4"/>
</dbReference>
<name>A0A6J3LYW7_9PEZI</name>
<proteinExistence type="predicted"/>
<dbReference type="GeneID" id="54363169"/>
<reference evidence="3" key="3">
    <citation type="submission" date="2025-08" db="UniProtKB">
        <authorList>
            <consortium name="RefSeq"/>
        </authorList>
    </citation>
    <scope>IDENTIFICATION</scope>
    <source>
        <strain evidence="3">CBS 342.82</strain>
    </source>
</reference>
<protein>
    <recommendedName>
        <fullName evidence="1">Serine aminopeptidase S33 domain-containing protein</fullName>
    </recommendedName>
</protein>
<evidence type="ECO:0000259" key="1">
    <source>
        <dbReference type="Pfam" id="PF12146"/>
    </source>
</evidence>
<accession>A0A6J3LYW7</accession>
<reference evidence="3" key="1">
    <citation type="submission" date="2020-01" db="EMBL/GenBank/DDBJ databases">
        <authorList>
            <consortium name="DOE Joint Genome Institute"/>
            <person name="Haridas S."/>
            <person name="Albert R."/>
            <person name="Binder M."/>
            <person name="Bloem J."/>
            <person name="Labutti K."/>
            <person name="Salamov A."/>
            <person name="Andreopoulos B."/>
            <person name="Baker S.E."/>
            <person name="Barry K."/>
            <person name="Bills G."/>
            <person name="Bluhm B.H."/>
            <person name="Cannon C."/>
            <person name="Castanera R."/>
            <person name="Culley D.E."/>
            <person name="Daum C."/>
            <person name="Ezra D."/>
            <person name="Gonzalez J.B."/>
            <person name="Henrissat B."/>
            <person name="Kuo A."/>
            <person name="Liang C."/>
            <person name="Lipzen A."/>
            <person name="Lutzoni F."/>
            <person name="Magnuson J."/>
            <person name="Mondo S."/>
            <person name="Nolan M."/>
            <person name="Ohm R."/>
            <person name="Pangilinan J."/>
            <person name="Park H.-J."/>
            <person name="Ramirez L."/>
            <person name="Alfaro M."/>
            <person name="Sun H."/>
            <person name="Tritt A."/>
            <person name="Yoshinaga Y."/>
            <person name="Zwiers L.-H."/>
            <person name="Turgeon B.G."/>
            <person name="Goodwin S.B."/>
            <person name="Spatafora J.W."/>
            <person name="Crous P.W."/>
            <person name="Grigoriev I.V."/>
        </authorList>
    </citation>
    <scope>NUCLEOTIDE SEQUENCE</scope>
    <source>
        <strain evidence="3">CBS 342.82</strain>
    </source>
</reference>
<dbReference type="InterPro" id="IPR029058">
    <property type="entry name" value="AB_hydrolase_fold"/>
</dbReference>
<dbReference type="RefSeq" id="XP_033457520.1">
    <property type="nucleotide sequence ID" value="XM_033605369.1"/>
</dbReference>
<dbReference type="Proteomes" id="UP000504637">
    <property type="component" value="Unplaced"/>
</dbReference>
<reference evidence="3" key="2">
    <citation type="submission" date="2020-04" db="EMBL/GenBank/DDBJ databases">
        <authorList>
            <consortium name="NCBI Genome Project"/>
        </authorList>
    </citation>
    <scope>NUCLEOTIDE SEQUENCE</scope>
    <source>
        <strain evidence="3">CBS 342.82</strain>
    </source>
</reference>
<dbReference type="Pfam" id="PF12146">
    <property type="entry name" value="Hydrolase_4"/>
    <property type="match status" value="1"/>
</dbReference>
<dbReference type="SUPFAM" id="SSF53474">
    <property type="entry name" value="alpha/beta-Hydrolases"/>
    <property type="match status" value="1"/>
</dbReference>